<feature type="compositionally biased region" description="Polar residues" evidence="4">
    <location>
        <begin position="1097"/>
        <end position="1109"/>
    </location>
</feature>
<dbReference type="NCBIfam" id="TIGR02675">
    <property type="entry name" value="tape_meas_nterm"/>
    <property type="match status" value="1"/>
</dbReference>
<evidence type="ECO:0000256" key="1">
    <source>
        <dbReference type="ARBA" id="ARBA00022465"/>
    </source>
</evidence>
<dbReference type="GO" id="GO:0003824">
    <property type="term" value="F:catalytic activity"/>
    <property type="evidence" value="ECO:0007669"/>
    <property type="project" value="UniProtKB-KW"/>
</dbReference>
<dbReference type="SUPFAM" id="SSF51261">
    <property type="entry name" value="Duplicated hybrid motif"/>
    <property type="match status" value="1"/>
</dbReference>
<evidence type="ECO:0000256" key="3">
    <source>
        <dbReference type="ARBA" id="ARBA00022638"/>
    </source>
</evidence>
<feature type="transmembrane region" description="Helical" evidence="5">
    <location>
        <begin position="390"/>
        <end position="409"/>
    </location>
</feature>
<dbReference type="PANTHER" id="PTHR37813:SF1">
    <property type="entry name" value="FELS-2 PROPHAGE PROTEIN"/>
    <property type="match status" value="1"/>
</dbReference>
<feature type="region of interest" description="Disordered" evidence="4">
    <location>
        <begin position="1097"/>
        <end position="1122"/>
    </location>
</feature>
<keyword evidence="5" id="KW-1133">Transmembrane helix</keyword>
<keyword evidence="1" id="KW-1188">Viral release from host cell</keyword>
<evidence type="ECO:0000313" key="8">
    <source>
        <dbReference type="EMBL" id="ASN69263.1"/>
    </source>
</evidence>
<protein>
    <submittedName>
        <fullName evidence="8">Putative tail length tapemeasure protein</fullName>
    </submittedName>
</protein>
<dbReference type="CDD" id="cd12797">
    <property type="entry name" value="M23_peptidase"/>
    <property type="match status" value="1"/>
</dbReference>
<feature type="transmembrane region" description="Helical" evidence="5">
    <location>
        <begin position="657"/>
        <end position="680"/>
    </location>
</feature>
<dbReference type="Gene3D" id="2.70.70.10">
    <property type="entry name" value="Glucose Permease (Domain IIA)"/>
    <property type="match status" value="1"/>
</dbReference>
<feature type="domain" description="Tape measure protein N-terminal" evidence="7">
    <location>
        <begin position="107"/>
        <end position="273"/>
    </location>
</feature>
<feature type="transmembrane region" description="Helical" evidence="5">
    <location>
        <begin position="519"/>
        <end position="548"/>
    </location>
</feature>
<dbReference type="GO" id="GO:0042742">
    <property type="term" value="P:defense response to bacterium"/>
    <property type="evidence" value="ECO:0007669"/>
    <property type="project" value="UniProtKB-KW"/>
</dbReference>
<keyword evidence="5" id="KW-0472">Membrane</keyword>
<dbReference type="Pfam" id="PF20155">
    <property type="entry name" value="TMP_3"/>
    <property type="match status" value="1"/>
</dbReference>
<keyword evidence="3" id="KW-0081">Bacteriolytic enzyme</keyword>
<evidence type="ECO:0000256" key="5">
    <source>
        <dbReference type="SAM" id="Phobius"/>
    </source>
</evidence>
<feature type="transmembrane region" description="Helical" evidence="5">
    <location>
        <begin position="568"/>
        <end position="588"/>
    </location>
</feature>
<organism evidence="8">
    <name type="scientific">uncultured Caudovirales phage</name>
    <dbReference type="NCBI Taxonomy" id="2100421"/>
    <lineage>
        <taxon>Viruses</taxon>
        <taxon>Duplodnaviria</taxon>
        <taxon>Heunggongvirae</taxon>
        <taxon>Uroviricota</taxon>
        <taxon>Caudoviricetes</taxon>
        <taxon>Peduoviridae</taxon>
        <taxon>Maltschvirus</taxon>
        <taxon>Maltschvirus maltsch</taxon>
    </lineage>
</organism>
<gene>
    <name evidence="8" type="ORF">9S3_11</name>
</gene>
<proteinExistence type="predicted"/>
<evidence type="ECO:0000256" key="2">
    <source>
        <dbReference type="ARBA" id="ARBA00022529"/>
    </source>
</evidence>
<dbReference type="SUPFAM" id="SSF53955">
    <property type="entry name" value="Lysozyme-like"/>
    <property type="match status" value="1"/>
</dbReference>
<dbReference type="EMBL" id="MF417888">
    <property type="protein sequence ID" value="ASN69263.1"/>
    <property type="molecule type" value="Genomic_DNA"/>
</dbReference>
<evidence type="ECO:0000259" key="7">
    <source>
        <dbReference type="Pfam" id="PF20155"/>
    </source>
</evidence>
<evidence type="ECO:0000256" key="4">
    <source>
        <dbReference type="SAM" id="MobiDB-lite"/>
    </source>
</evidence>
<dbReference type="CDD" id="cd13402">
    <property type="entry name" value="LT_TF-like"/>
    <property type="match status" value="1"/>
</dbReference>
<sequence>MASVKELYAKISATAEGFNKTMDSISSKTRQTAKSISSQSSVMSKSLEGIGKAGRSFDNIGNKIQNVSKNVGGVGEKMTNSITKPAGIAAGAVGGLVGALGFKRLVGMDQAEAKLKGIGLAGKDVTKIQNQVSKSIEGSMTTMAEGTDLAAGALGSGVKEGKELEKYIKAAGNAAVGANVPVSEMGQIFSRVKGQGKLAGTELQMMEERLPGFTSTMAREMGLSMEEFRDKVSAGEVGYDEFLKGVEARAGKSAEAQSQTFMGMLTNTKNYLGMIGEAFLQPAFKEAKVVLADLVNTLNSDSLRQSAAEAGKVVAPAFAFLAKAVTGTVKAFLNLPGPVLGAIGALGGILIAIGPVLTGFAKLGGMIGGMFKTFGSLLSFVSALNPVGLIIMGIVAAVAALGTAFYIAYQKSETFRNFINGIGTMISGAIGWIKQFGQAIGALFSGNTGEGVNILEKLGFNQSQISAIQGMVSSLKSIFTEMGRVLAITFDEMKGAWNGVASAFTGSIPFIKMAFSNMVAILGPIFMALVNVVKTVFTTIISVIRGAFQMIQGVIQIFSGLVQGDWSLVWQGVVNIFKGFFGILVALVKQLVMTIFYIVKGLATSLGNALRIAFGVVKNIIVGIFNGIKWVVVTIFKGMVNAVVVSAQTLWLRITQIFNALKFAIVAIWNGIKFVSVAVWNSIKFLVINSVRTMRNIMMMILGGLKAGILAIWNGIKFVTLFVWNLIKNRVIANARIMKNLVVAIFRTLKAIVSAIWNGLKNFVILVWNTLKNRVIAITRIMKNIVIAVIRVLKNIVIATFRIMKNIIIAVWNAAKNRIIAVARIMKNIVISVIRTMKNVVISIFRALKNVAISIWNGIKNRVIALARTMKNVAISIIRAMKNAILGIWRALKNVTLSIWNAIKNRVIAIARGLKNTALSVFRSLKSGITGIWNSIKSVTSKVWNGIKNVAIGAAKGMKSKVLGLFQSMKSGIKKQIDNIKGFMDKMVGGVKKGLNGLIKGVNWVAGKLGMDKLPEIKLHSGTVGGGRLVRNGKLNTGTMATVGDKGRGNGPGGFRNEMIRYPNGRMALTPDKDTTTFLPKGSSVYSGAQTHSLLSSLPKFSTGTNPLGSGNKKPKKKKKGDNVFGDAWDAAKAGAAKVVDGGKAVVGKTLDAAAKGKDWLSDKVGDVLDWIDKPEKLLEKVLEGFGINLDSFGIGKAAELPYNMMKGMFGKLKKAAIDKFKEWFEESSAGDGGYIDLSKGINFGFARTAAQAASQGYPFARAHHGLDINYKYDKVYSTLSGTATGSSGWNGGFGQNMWIRAGNGLEAIYGHLHKLAFHGKKRVKPGTYLGISGGDPGRDGQNAGSSTGPHLHYEMRRNGVPFDPTSWLKKHNGGGKVGGSGSANARKAIKKAQAILGGRYKSAYITEQMMRVAKRESNFQADAVNNWDINARNGDPSKGMFQMIGSSFRAYAKPGHGNILNPTDQAISAMRYIVGKWVPIMGSWRSAFKRAGDYAYANGGIVNSPELAWIAEGGFSESVISHDPRKRMRSKSIHDKTGKMLGVDDDTQMLREIINILEAGNHLQSVNNNAVNRLLDKNIDIYMDKKKLTQAVNNQSADLFNSGMYNQGG</sequence>
<dbReference type="InterPro" id="IPR016047">
    <property type="entry name" value="M23ase_b-sheet_dom"/>
</dbReference>
<keyword evidence="5" id="KW-0812">Transmembrane</keyword>
<feature type="transmembrane region" description="Helical" evidence="5">
    <location>
        <begin position="700"/>
        <end position="727"/>
    </location>
</feature>
<dbReference type="Pfam" id="PF01551">
    <property type="entry name" value="Peptidase_M23"/>
    <property type="match status" value="1"/>
</dbReference>
<name>A0A2H4J5G2_9CAUD</name>
<reference evidence="8" key="1">
    <citation type="submission" date="2017-06" db="EMBL/GenBank/DDBJ databases">
        <title>Novel phages from South African skin metaviromes.</title>
        <authorList>
            <person name="van Zyl L.J."/>
            <person name="Abrahams Y."/>
            <person name="Stander E.A."/>
            <person name="Kirby B.M."/>
            <person name="Clavaud C."/>
            <person name="Farcet C."/>
            <person name="Breton L."/>
            <person name="Trindade M.I."/>
        </authorList>
    </citation>
    <scope>NUCLEOTIDE SEQUENCE</scope>
</reference>
<dbReference type="GO" id="GO:0098003">
    <property type="term" value="P:viral tail assembly"/>
    <property type="evidence" value="ECO:0007669"/>
    <property type="project" value="UniProtKB-KW"/>
</dbReference>
<accession>A0A2H4J5G2</accession>
<feature type="transmembrane region" description="Helical" evidence="5">
    <location>
        <begin position="339"/>
        <end position="360"/>
    </location>
</feature>
<evidence type="ECO:0000259" key="6">
    <source>
        <dbReference type="Pfam" id="PF01551"/>
    </source>
</evidence>
<feature type="domain" description="M23ase beta-sheet core" evidence="6">
    <location>
        <begin position="1263"/>
        <end position="1365"/>
    </location>
</feature>
<dbReference type="PANTHER" id="PTHR37813">
    <property type="entry name" value="FELS-2 PROPHAGE PROTEIN"/>
    <property type="match status" value="1"/>
</dbReference>
<feature type="region of interest" description="Disordered" evidence="4">
    <location>
        <begin position="1037"/>
        <end position="1056"/>
    </location>
</feature>
<feature type="transmembrane region" description="Helical" evidence="5">
    <location>
        <begin position="620"/>
        <end position="645"/>
    </location>
</feature>
<dbReference type="InterPro" id="IPR011055">
    <property type="entry name" value="Dup_hybrid_motif"/>
</dbReference>
<dbReference type="InterPro" id="IPR013491">
    <property type="entry name" value="Tape_meas_N"/>
</dbReference>
<dbReference type="InterPro" id="IPR023346">
    <property type="entry name" value="Lysozyme-like_dom_sf"/>
</dbReference>
<dbReference type="Gene3D" id="1.20.120.20">
    <property type="entry name" value="Apolipoprotein"/>
    <property type="match status" value="1"/>
</dbReference>
<keyword evidence="1" id="KW-1245">Viral tail assembly</keyword>
<feature type="region of interest" description="Disordered" evidence="4">
    <location>
        <begin position="1330"/>
        <end position="1349"/>
    </location>
</feature>
<feature type="transmembrane region" description="Helical" evidence="5">
    <location>
        <begin position="595"/>
        <end position="614"/>
    </location>
</feature>
<dbReference type="GO" id="GO:0031640">
    <property type="term" value="P:killing of cells of another organism"/>
    <property type="evidence" value="ECO:0007669"/>
    <property type="project" value="UniProtKB-KW"/>
</dbReference>
<keyword evidence="2" id="KW-0929">Antimicrobial</keyword>